<gene>
    <name evidence="8" type="primary">tenm3</name>
    <name evidence="8" type="ORF">AK812_SmicGene38129</name>
</gene>
<evidence type="ECO:0000256" key="6">
    <source>
        <dbReference type="SAM" id="Phobius"/>
    </source>
</evidence>
<dbReference type="Gene3D" id="2.10.25.10">
    <property type="entry name" value="Laminin"/>
    <property type="match status" value="3"/>
</dbReference>
<feature type="region of interest" description="Disordered" evidence="5">
    <location>
        <begin position="1299"/>
        <end position="1352"/>
    </location>
</feature>
<dbReference type="PANTHER" id="PTHR14949:SF56">
    <property type="entry name" value="EGF-LIKE-DOMAIN, MULTIPLE 7"/>
    <property type="match status" value="1"/>
</dbReference>
<name>A0A1Q9CEJ9_SYMMI</name>
<dbReference type="InterPro" id="IPR012677">
    <property type="entry name" value="Nucleotide-bd_a/b_plait_sf"/>
</dbReference>
<dbReference type="SUPFAM" id="SSF57196">
    <property type="entry name" value="EGF/Laminin"/>
    <property type="match status" value="1"/>
</dbReference>
<dbReference type="PANTHER" id="PTHR14949">
    <property type="entry name" value="EGF-LIKE-DOMAIN, MULTIPLE 7, 8"/>
    <property type="match status" value="1"/>
</dbReference>
<dbReference type="InterPro" id="IPR035979">
    <property type="entry name" value="RBD_domain_sf"/>
</dbReference>
<dbReference type="PROSITE" id="PS01186">
    <property type="entry name" value="EGF_2"/>
    <property type="match status" value="2"/>
</dbReference>
<feature type="transmembrane region" description="Helical" evidence="6">
    <location>
        <begin position="41"/>
        <end position="58"/>
    </location>
</feature>
<keyword evidence="6" id="KW-1133">Transmembrane helix</keyword>
<keyword evidence="6" id="KW-0472">Membrane</keyword>
<keyword evidence="6" id="KW-0812">Transmembrane</keyword>
<feature type="compositionally biased region" description="Basic and acidic residues" evidence="5">
    <location>
        <begin position="1342"/>
        <end position="1352"/>
    </location>
</feature>
<dbReference type="InterPro" id="IPR041161">
    <property type="entry name" value="EGF_Tenascin"/>
</dbReference>
<dbReference type="EMBL" id="LSRX01001288">
    <property type="protein sequence ID" value="OLP81348.1"/>
    <property type="molecule type" value="Genomic_DNA"/>
</dbReference>
<dbReference type="SMART" id="SM00360">
    <property type="entry name" value="RRM"/>
    <property type="match status" value="1"/>
</dbReference>
<feature type="region of interest" description="Disordered" evidence="5">
    <location>
        <begin position="326"/>
        <end position="397"/>
    </location>
</feature>
<feature type="compositionally biased region" description="Low complexity" evidence="5">
    <location>
        <begin position="2845"/>
        <end position="2859"/>
    </location>
</feature>
<keyword evidence="9" id="KW-1185">Reference proteome</keyword>
<feature type="compositionally biased region" description="Gly residues" evidence="5">
    <location>
        <begin position="2292"/>
        <end position="2303"/>
    </location>
</feature>
<evidence type="ECO:0000256" key="2">
    <source>
        <dbReference type="ARBA" id="ARBA00023157"/>
    </source>
</evidence>
<keyword evidence="2" id="KW-1015">Disulfide bond</keyword>
<dbReference type="Pfam" id="PF18720">
    <property type="entry name" value="EGF_Tenascin"/>
    <property type="match status" value="1"/>
</dbReference>
<feature type="region of interest" description="Disordered" evidence="5">
    <location>
        <begin position="2285"/>
        <end position="2304"/>
    </location>
</feature>
<evidence type="ECO:0000256" key="4">
    <source>
        <dbReference type="PROSITE-ProRule" id="PRU00176"/>
    </source>
</evidence>
<feature type="region of interest" description="Disordered" evidence="5">
    <location>
        <begin position="2156"/>
        <end position="2227"/>
    </location>
</feature>
<dbReference type="PROSITE" id="PS50102">
    <property type="entry name" value="RRM"/>
    <property type="match status" value="1"/>
</dbReference>
<evidence type="ECO:0000256" key="5">
    <source>
        <dbReference type="SAM" id="MobiDB-lite"/>
    </source>
</evidence>
<dbReference type="InterPro" id="IPR000742">
    <property type="entry name" value="EGF"/>
</dbReference>
<sequence length="2970" mass="325960">MNCQKEADRDALCSRTFAKTKLWRGRAVGNVVSHGAGPTRALPALLLLLLFLFLPLLLNSYDYDDGDDDDHTVLFTSMRLRLRCGNSYRLGDLQWCMVHVPENVFTVRDFAGHVSRLLELNLHGGNAELPQILLDGFMVPHDEEVREVLRDDEVVDVEVLDSAGVEPSQGSHKRHQADLPGHGGNKRLKGSPAPAPVMALGWQPDPEKSDADKAVEAAAPTAKALALATCTDGAPSNGCGKDEGRGIFVGGLPTSVDDKELRKHFEQFGTVQDATVVMNQKTGKPKGFGFVEFREPGAREKVLSSGATQQIHGKTVEVKLRQVRGAKGVSVAQNRERLKTREEKKRNPWNPSQENPSQEEHSQHSIRKSSVPSSAMQACAAGSSWQPRRQPFPSHRSPTTFGCARRFGWKRCRLTWSTQRSRFLPSVPPPCLRMRGCCSEHPKWALDALKAKGYVILKFSNEEQARLNDLCHYSRKFFSNPSAYKEGFKCFPIPGGYMTPFPGTYEIFELRRGLPGCPAELRQVMKASAMLALPQPTLWLLPEKFLTVSVLIRRASLAVLVTQAEVPVRPTTGTASRVMLLPLALLGSLLPVDAVCRNGCSGHGSCGLLGTCICEGTWAGRDCSFQLSMDVEVSDKDLATESLGSPQAVLSSTVGRSEVKLGDAVVQNFARSRRAAESAWATADKLFAAAKMENEREASERLTRAVGKARSKKDAIPGHEFGGLQASSTAATRSCGLDCSSQGICLAGKCLCRQGYYGQSCEHKRCLNDCSGNGQCHVGRCLCSDKFGGEELPQENREPKQQIRRLHLLFLCLFLGVIFLALSFRRHTRTMENAQAMDTQPAASEQLTEAALPAEAAAEEAPTPIAAPPGVPVKAPPPALLTKEEPKEAAPEISQLITLSEDSQVVRFTKGIIHLKQKGKALQNSPELLKAYNTARNPKKVAKLDPATISFTPTTNIDLPPPSVETPPPQVTMENLSTVLARYHEQTVQPSLDLLSNHIRQDVISRLDKQGSVIRYEGLALQSLEADAIRRTVLIHGLPPSTTKSQIDHNMHYLLQQAQLTDSDIQNTSNHVNTSTNAFMKITFLQESTSKHFFQTFKQKKRWYHSNEQEDAPLRIERDVPMLERIERTPLHAVMDSLTKPQPPALDEYLRCDFNSLQVWDNAEETLLAQVLYLPDKHLSYACYLLVVPRFFEEVRTHFPRFFGDKLASTIQFMQAYASASRHATTALRYHFSQTKDVSNLSREDAIRSFPYPIYPVELSEELPTQLSKNPNFILQGFLGMQTQIQQAVSDLGINLEDYGRKGKGTTRNKGKGKGKRPERNEGYQSDMYRNQAEEEEDTEEDYKPKGGPKDRPDKWWKARDFAEYDPRFDDLVQDLIPWRELIRQSYALAMERWLSLATSLLANMALFEFSSLLEWCRLLVYFLQLQWEGLQTDRHASDGMKEHARGFTAKAEEEEVAGHSGVIGNELAAARAETFAEYLANQDCSQLLEKPFSLASILSRGLAAEKEELARQSEVKQKKACPLNCDNRGDCREGTCICHDGWTGPACQDYLQPVSKPRLDLTQAYTSCADPTCSGKGVCRLGQCKCQEGFRGEACELLDTSAAAKSAPLQLQLQQVTKEDEELALMCPGGCSGHGKCQAGMCECEAGWQGSSCTINVDATLRTKDEDADLSVAQIPAAGSWIPAAHAASGKALRASLQQVQQEPAQVSNMNSWLKAASSASTDRTVDRLAALLKGAIAAPQAMEAFAVLEKLALDFATQIGCDIGVDLQQMPSDTSSTMRCIHYDRPLESRGAADLPKVTGQHIAVGAEVRLVNLQGGEVALNGLKGTVTGMDEGFEVSLAGAPEIAWGNRSMTPCPVTVRGLVKISRSGRLAEVEFSRLPGAASTALHFAFGCNQRLCFKAFDLVAVSPCEFEGALSMTDAKEDGQGAWNKCPVWDGSPLTWRAFRREMTWWVSALDLESTKKYNLAARWLLRQSGTVRQRGEEFLPEELEYQREESAVDPDSGETIVLTPEDPLAGLNKLLAALESLNGQSVLDRRGELRTQFYLHLARRPGERVADYASRFRTAVSDLKSEGVKLPDPEVGWFFREKLGLDALRRQLLDTALQGAEAYGTVEAECLRLFRDLHTQDPLYRKMERGANRLTIKKMFAGTASAASSAGGYPAGRRPPGGPSSSSAGSGGLPGPRRYPPRQAQVAEIEPDEFQDEGEAELVADPNGESEERSLEEVLQAEVETLAEEIAAAEEEGVDPAHLEALESGIEASAEALVSMREARTRLAEVRKDRGYKGPAAQAGGGGKGRGRGGASAAISAKKASGKHLCFDCGGSGHWAGDPECPRPGAGAGRAKTRGPKQVRVAEVVPDNELNEVEFKEAPANEVMMLSAGDFGGALRRSLEIGARPVNEALSMTGLAPDKALVGALDSACNRTCAGSAWLEDYVEHLAEAPEYIRDLVKQEPEKESFKFGNGGILPSLSRWRIPAMIANELVCLWVSAVPVDSLGLLLGRDVLDGLQGVLDFGRRTLWCRLFGAYHAPLERLNAGHLALRLIPRSWPADCGKVRFRKVGPDGVLECCLDCREWTKQLLSARHVPTADELDHEDHSHNLTEASLALGKLAFHFGRDPSSMPVALAQSMTFEHCEARDHAALVGGRWRRMFLRAVARYDWSREGVRLWLVKQPGLRWLPFPYPSVSSVEQWRLQAAAMVEQRTMPGRWLSKAVFNQQNLASMAWLRSRVGLRFAFLEDPIVAGMMAARSQPGRQARLRTAALREAAEHNASKEDREQVARTLLGPRGGLPTLKADLIKLAALMHVEVAEKDTVEKLKGKLRGIVGALCQRVPYVPPEQVQQARMSPTTARTSTRPSDASQSLPASPVATQGPMATSSGSATPHQPSDLVQVMDQRLLDMDNRYQAMFSQLLTHVMSMQGGPSATTAAGDGMDTEMADDWDQVEAPAEESTVDPRIHSLGVLEAAAKSFRG</sequence>
<accession>A0A1Q9CEJ9</accession>
<dbReference type="Pfam" id="PF00076">
    <property type="entry name" value="RRM_1"/>
    <property type="match status" value="1"/>
</dbReference>
<organism evidence="8 9">
    <name type="scientific">Symbiodinium microadriaticum</name>
    <name type="common">Dinoflagellate</name>
    <name type="synonym">Zooxanthella microadriatica</name>
    <dbReference type="NCBI Taxonomy" id="2951"/>
    <lineage>
        <taxon>Eukaryota</taxon>
        <taxon>Sar</taxon>
        <taxon>Alveolata</taxon>
        <taxon>Dinophyceae</taxon>
        <taxon>Suessiales</taxon>
        <taxon>Symbiodiniaceae</taxon>
        <taxon>Symbiodinium</taxon>
    </lineage>
</organism>
<keyword evidence="4" id="KW-0694">RNA-binding</keyword>
<dbReference type="InterPro" id="IPR050969">
    <property type="entry name" value="Dev_Signal_Modulators"/>
</dbReference>
<dbReference type="OrthoDB" id="21467at2759"/>
<dbReference type="GO" id="GO:0003723">
    <property type="term" value="F:RNA binding"/>
    <property type="evidence" value="ECO:0007669"/>
    <property type="project" value="UniProtKB-UniRule"/>
</dbReference>
<dbReference type="InterPro" id="IPR000504">
    <property type="entry name" value="RRM_dom"/>
</dbReference>
<feature type="compositionally biased region" description="Basic and acidic residues" evidence="5">
    <location>
        <begin position="334"/>
        <end position="346"/>
    </location>
</feature>
<dbReference type="Proteomes" id="UP000186817">
    <property type="component" value="Unassembled WGS sequence"/>
</dbReference>
<protein>
    <submittedName>
        <fullName evidence="8">Teneurin-3</fullName>
    </submittedName>
</protein>
<evidence type="ECO:0000313" key="9">
    <source>
        <dbReference type="Proteomes" id="UP000186817"/>
    </source>
</evidence>
<comment type="caution">
    <text evidence="8">The sequence shown here is derived from an EMBL/GenBank/DDBJ whole genome shotgun (WGS) entry which is preliminary data.</text>
</comment>
<feature type="compositionally biased region" description="Low complexity" evidence="5">
    <location>
        <begin position="2156"/>
        <end position="2177"/>
    </location>
</feature>
<reference evidence="8 9" key="1">
    <citation type="submission" date="2016-02" db="EMBL/GenBank/DDBJ databases">
        <title>Genome analysis of coral dinoflagellate symbionts highlights evolutionary adaptations to a symbiotic lifestyle.</title>
        <authorList>
            <person name="Aranda M."/>
            <person name="Li Y."/>
            <person name="Liew Y.J."/>
            <person name="Baumgarten S."/>
            <person name="Simakov O."/>
            <person name="Wilson M."/>
            <person name="Piel J."/>
            <person name="Ashoor H."/>
            <person name="Bougouffa S."/>
            <person name="Bajic V.B."/>
            <person name="Ryu T."/>
            <person name="Ravasi T."/>
            <person name="Bayer T."/>
            <person name="Micklem G."/>
            <person name="Kim H."/>
            <person name="Bhak J."/>
            <person name="Lajeunesse T.C."/>
            <person name="Voolstra C.R."/>
        </authorList>
    </citation>
    <scope>NUCLEOTIDE SEQUENCE [LARGE SCALE GENOMIC DNA]</scope>
    <source>
        <strain evidence="8 9">CCMP2467</strain>
    </source>
</reference>
<dbReference type="Pfam" id="PF23106">
    <property type="entry name" value="EGF_Teneurin"/>
    <property type="match status" value="2"/>
</dbReference>
<evidence type="ECO:0000256" key="1">
    <source>
        <dbReference type="ARBA" id="ARBA00022729"/>
    </source>
</evidence>
<feature type="compositionally biased region" description="Polar residues" evidence="5">
    <location>
        <begin position="2872"/>
        <end position="2884"/>
    </location>
</feature>
<feature type="domain" description="RRM" evidence="7">
    <location>
        <begin position="245"/>
        <end position="323"/>
    </location>
</feature>
<keyword evidence="3" id="KW-0325">Glycoprotein</keyword>
<feature type="compositionally biased region" description="Acidic residues" evidence="5">
    <location>
        <begin position="2198"/>
        <end position="2211"/>
    </location>
</feature>
<feature type="compositionally biased region" description="Basic residues" evidence="5">
    <location>
        <begin position="1302"/>
        <end position="1315"/>
    </location>
</feature>
<dbReference type="SMART" id="SM00181">
    <property type="entry name" value="EGF"/>
    <property type="match status" value="6"/>
</dbReference>
<feature type="region of interest" description="Disordered" evidence="5">
    <location>
        <begin position="163"/>
        <end position="193"/>
    </location>
</feature>
<evidence type="ECO:0000256" key="3">
    <source>
        <dbReference type="ARBA" id="ARBA00023180"/>
    </source>
</evidence>
<dbReference type="PROSITE" id="PS00022">
    <property type="entry name" value="EGF_1"/>
    <property type="match status" value="2"/>
</dbReference>
<proteinExistence type="predicted"/>
<keyword evidence="1" id="KW-0732">Signal</keyword>
<dbReference type="CDD" id="cd00054">
    <property type="entry name" value="EGF_CA"/>
    <property type="match status" value="1"/>
</dbReference>
<dbReference type="Gene3D" id="2.60.120.260">
    <property type="entry name" value="Galactose-binding domain-like"/>
    <property type="match status" value="1"/>
</dbReference>
<feature type="region of interest" description="Disordered" evidence="5">
    <location>
        <begin position="2837"/>
        <end position="2886"/>
    </location>
</feature>
<evidence type="ECO:0000259" key="7">
    <source>
        <dbReference type="PROSITE" id="PS50102"/>
    </source>
</evidence>
<dbReference type="Gene3D" id="3.30.70.330">
    <property type="match status" value="1"/>
</dbReference>
<dbReference type="SUPFAM" id="SSF54928">
    <property type="entry name" value="RNA-binding domain, RBD"/>
    <property type="match status" value="1"/>
</dbReference>
<evidence type="ECO:0000313" key="8">
    <source>
        <dbReference type="EMBL" id="OLP81348.1"/>
    </source>
</evidence>